<comment type="subcellular location">
    <subcellularLocation>
        <location evidence="5">Cell membrane</location>
        <topology evidence="5">Multi-pass membrane protein</topology>
    </subcellularLocation>
    <subcellularLocation>
        <location evidence="1">Membrane</location>
        <topology evidence="1">Multi-pass membrane protein</topology>
    </subcellularLocation>
</comment>
<dbReference type="InterPro" id="IPR002781">
    <property type="entry name" value="TM_pro_TauE-like"/>
</dbReference>
<evidence type="ECO:0000256" key="1">
    <source>
        <dbReference type="ARBA" id="ARBA00004141"/>
    </source>
</evidence>
<comment type="caution">
    <text evidence="6">The sequence shown here is derived from an EMBL/GenBank/DDBJ whole genome shotgun (WGS) entry which is preliminary data.</text>
</comment>
<gene>
    <name evidence="6" type="ORF">SCARUB_01656</name>
</gene>
<comment type="similarity">
    <text evidence="5">Belongs to the 4-toluene sulfonate uptake permease (TSUP) (TC 2.A.102) family.</text>
</comment>
<evidence type="ECO:0000313" key="6">
    <source>
        <dbReference type="EMBL" id="ODS33178.1"/>
    </source>
</evidence>
<feature type="transmembrane region" description="Helical" evidence="5">
    <location>
        <begin position="60"/>
        <end position="78"/>
    </location>
</feature>
<evidence type="ECO:0000313" key="7">
    <source>
        <dbReference type="Proteomes" id="UP000094056"/>
    </source>
</evidence>
<evidence type="ECO:0000256" key="3">
    <source>
        <dbReference type="ARBA" id="ARBA00022989"/>
    </source>
</evidence>
<keyword evidence="3 5" id="KW-1133">Transmembrane helix</keyword>
<proteinExistence type="inferred from homology"/>
<dbReference type="EMBL" id="MAYW01000035">
    <property type="protein sequence ID" value="ODS33178.1"/>
    <property type="molecule type" value="Genomic_DNA"/>
</dbReference>
<dbReference type="Proteomes" id="UP000094056">
    <property type="component" value="Unassembled WGS sequence"/>
</dbReference>
<protein>
    <recommendedName>
        <fullName evidence="5">Probable membrane transporter protein</fullName>
    </recommendedName>
</protein>
<keyword evidence="2 5" id="KW-0812">Transmembrane</keyword>
<evidence type="ECO:0000256" key="4">
    <source>
        <dbReference type="ARBA" id="ARBA00023136"/>
    </source>
</evidence>
<dbReference type="AlphaFoldDB" id="A0A1E3XC46"/>
<evidence type="ECO:0000256" key="5">
    <source>
        <dbReference type="RuleBase" id="RU363041"/>
    </source>
</evidence>
<reference evidence="6 7" key="1">
    <citation type="submission" date="2016-07" db="EMBL/GenBank/DDBJ databases">
        <title>Draft genome of Scalindua rubra, obtained from a brine-seawater interface in the Red Sea, sheds light on salt adaptation in anammox bacteria.</title>
        <authorList>
            <person name="Speth D.R."/>
            <person name="Lagkouvardos I."/>
            <person name="Wang Y."/>
            <person name="Qian P.-Y."/>
            <person name="Dutilh B.E."/>
            <person name="Jetten M.S."/>
        </authorList>
    </citation>
    <scope>NUCLEOTIDE SEQUENCE [LARGE SCALE GENOMIC DNA]</scope>
    <source>
        <strain evidence="6">BSI-1</strain>
    </source>
</reference>
<feature type="transmembrane region" description="Helical" evidence="5">
    <location>
        <begin position="90"/>
        <end position="106"/>
    </location>
</feature>
<dbReference type="GO" id="GO:0005886">
    <property type="term" value="C:plasma membrane"/>
    <property type="evidence" value="ECO:0007669"/>
    <property type="project" value="UniProtKB-SubCell"/>
</dbReference>
<evidence type="ECO:0000256" key="2">
    <source>
        <dbReference type="ARBA" id="ARBA00022692"/>
    </source>
</evidence>
<keyword evidence="4 5" id="KW-0472">Membrane</keyword>
<name>A0A1E3XC46_9BACT</name>
<accession>A0A1E3XC46</accession>
<dbReference type="Pfam" id="PF01925">
    <property type="entry name" value="TauE"/>
    <property type="match status" value="1"/>
</dbReference>
<sequence>MLGGLVGNQGAIRSAYLLNYDISKETFIATGTMIACLVDASRIPLYMIHYKQLLFDEWKTLAIVTSIAFLGTIIGKRLLKRVSLGNFKKVVAVMVVILGILLVSSIV</sequence>
<keyword evidence="5" id="KW-1003">Cell membrane</keyword>
<organism evidence="6 7">
    <name type="scientific">Candidatus Scalindua rubra</name>
    <dbReference type="NCBI Taxonomy" id="1872076"/>
    <lineage>
        <taxon>Bacteria</taxon>
        <taxon>Pseudomonadati</taxon>
        <taxon>Planctomycetota</taxon>
        <taxon>Candidatus Brocadiia</taxon>
        <taxon>Candidatus Brocadiales</taxon>
        <taxon>Candidatus Scalinduaceae</taxon>
        <taxon>Candidatus Scalindua</taxon>
    </lineage>
</organism>